<dbReference type="Pfam" id="PF13884">
    <property type="entry name" value="Peptidase_S74"/>
    <property type="match status" value="1"/>
</dbReference>
<comment type="caution">
    <text evidence="2">The sequence shown here is derived from an EMBL/GenBank/DDBJ whole genome shotgun (WGS) entry which is preliminary data.</text>
</comment>
<protein>
    <submittedName>
        <fullName evidence="2">Tail fiber domain-containing protein</fullName>
    </submittedName>
</protein>
<accession>A0ABU3WMJ5</accession>
<reference evidence="2 3" key="1">
    <citation type="submission" date="2019-10" db="EMBL/GenBank/DDBJ databases">
        <title>Draft Genome Assembly of Rhodococcus zopfii DSM44189.</title>
        <authorList>
            <person name="Sutton J.M."/>
            <person name="Akob D.M."/>
            <person name="Bushman T.J."/>
        </authorList>
    </citation>
    <scope>NUCLEOTIDE SEQUENCE [LARGE SCALE GENOMIC DNA]</scope>
    <source>
        <strain evidence="2 3">DSM 44189</strain>
    </source>
</reference>
<evidence type="ECO:0000259" key="1">
    <source>
        <dbReference type="Pfam" id="PF13884"/>
    </source>
</evidence>
<dbReference type="EMBL" id="WBMO01000001">
    <property type="protein sequence ID" value="MDV2474859.1"/>
    <property type="molecule type" value="Genomic_DNA"/>
</dbReference>
<name>A0ABU3WMJ5_9NOCA</name>
<evidence type="ECO:0000313" key="3">
    <source>
        <dbReference type="Proteomes" id="UP001275440"/>
    </source>
</evidence>
<keyword evidence="3" id="KW-1185">Reference proteome</keyword>
<organism evidence="2 3">
    <name type="scientific">Rhodococcus zopfii</name>
    <dbReference type="NCBI Taxonomy" id="43772"/>
    <lineage>
        <taxon>Bacteria</taxon>
        <taxon>Bacillati</taxon>
        <taxon>Actinomycetota</taxon>
        <taxon>Actinomycetes</taxon>
        <taxon>Mycobacteriales</taxon>
        <taxon>Nocardiaceae</taxon>
        <taxon>Rhodococcus</taxon>
    </lineage>
</organism>
<feature type="domain" description="Peptidase S74" evidence="1">
    <location>
        <begin position="35"/>
        <end position="72"/>
    </location>
</feature>
<dbReference type="Proteomes" id="UP001275440">
    <property type="component" value="Unassembled WGS sequence"/>
</dbReference>
<evidence type="ECO:0000313" key="2">
    <source>
        <dbReference type="EMBL" id="MDV2474859.1"/>
    </source>
</evidence>
<dbReference type="InterPro" id="IPR030392">
    <property type="entry name" value="S74_ICA"/>
</dbReference>
<sequence length="116" mass="12699">MRARISACSRHPVAWMHSAITRRRGVVGRTPVCADDVLARLGELPVSEWTYGFDHRSVRHLGPMAQDFAAAFGLGYSDRKIAVVDANGVCMAAIQALYRRVVILEEARGSDIESAS</sequence>
<proteinExistence type="predicted"/>
<gene>
    <name evidence="2" type="ORF">F8M49_04440</name>
</gene>